<dbReference type="Gene3D" id="3.40.50.2000">
    <property type="entry name" value="Glycogen Phosphorylase B"/>
    <property type="match status" value="1"/>
</dbReference>
<evidence type="ECO:0008006" key="2">
    <source>
        <dbReference type="Google" id="ProtNLM"/>
    </source>
</evidence>
<name>X0WXH8_9ZZZZ</name>
<dbReference type="SUPFAM" id="SSF53756">
    <property type="entry name" value="UDP-Glycosyltransferase/glycogen phosphorylase"/>
    <property type="match status" value="1"/>
</dbReference>
<sequence>MKLLLTFTFGKSLKHWHNKGIIFREINLYKELTKKRINISFLTYGDNEDLEYNNLLGDIEIFPISKLIKSNFFFLKLIKSLFLPFKQKKFFRKFDIIKTNQAYGSWIAYLVKILYNKKLIIRAGYQYLRVFKIRANRKGLKNFLKYLLTYSLLFINELIAYKLADGIIITSEH</sequence>
<protein>
    <recommendedName>
        <fullName evidence="2">Glycosyltransferase subfamily 4-like N-terminal domain-containing protein</fullName>
    </recommendedName>
</protein>
<comment type="caution">
    <text evidence="1">The sequence shown here is derived from an EMBL/GenBank/DDBJ whole genome shotgun (WGS) entry which is preliminary data.</text>
</comment>
<reference evidence="1" key="1">
    <citation type="journal article" date="2014" name="Front. Microbiol.">
        <title>High frequency of phylogenetically diverse reductive dehalogenase-homologous genes in deep subseafloor sedimentary metagenomes.</title>
        <authorList>
            <person name="Kawai M."/>
            <person name="Futagami T."/>
            <person name="Toyoda A."/>
            <person name="Takaki Y."/>
            <person name="Nishi S."/>
            <person name="Hori S."/>
            <person name="Arai W."/>
            <person name="Tsubouchi T."/>
            <person name="Morono Y."/>
            <person name="Uchiyama I."/>
            <person name="Ito T."/>
            <person name="Fujiyama A."/>
            <person name="Inagaki F."/>
            <person name="Takami H."/>
        </authorList>
    </citation>
    <scope>NUCLEOTIDE SEQUENCE</scope>
    <source>
        <strain evidence="1">Expedition CK06-06</strain>
    </source>
</reference>
<accession>X0WXH8</accession>
<dbReference type="EMBL" id="BARS01043068">
    <property type="protein sequence ID" value="GAG35659.1"/>
    <property type="molecule type" value="Genomic_DNA"/>
</dbReference>
<gene>
    <name evidence="1" type="ORF">S01H1_65258</name>
</gene>
<proteinExistence type="predicted"/>
<evidence type="ECO:0000313" key="1">
    <source>
        <dbReference type="EMBL" id="GAG35659.1"/>
    </source>
</evidence>
<organism evidence="1">
    <name type="scientific">marine sediment metagenome</name>
    <dbReference type="NCBI Taxonomy" id="412755"/>
    <lineage>
        <taxon>unclassified sequences</taxon>
        <taxon>metagenomes</taxon>
        <taxon>ecological metagenomes</taxon>
    </lineage>
</organism>
<feature type="non-terminal residue" evidence="1">
    <location>
        <position position="173"/>
    </location>
</feature>
<dbReference type="AlphaFoldDB" id="X0WXH8"/>